<dbReference type="Pfam" id="PF02518">
    <property type="entry name" value="HATPase_c"/>
    <property type="match status" value="1"/>
</dbReference>
<dbReference type="STRING" id="161398.PP2015_533"/>
<evidence type="ECO:0000256" key="10">
    <source>
        <dbReference type="ARBA" id="ARBA00023136"/>
    </source>
</evidence>
<dbReference type="CDD" id="cd00075">
    <property type="entry name" value="HATPase"/>
    <property type="match status" value="1"/>
</dbReference>
<evidence type="ECO:0000259" key="14">
    <source>
        <dbReference type="PROSITE" id="PS50109"/>
    </source>
</evidence>
<dbReference type="Pfam" id="PF12860">
    <property type="entry name" value="PAS_7"/>
    <property type="match status" value="1"/>
</dbReference>
<comment type="similarity">
    <text evidence="3">Belongs to the sodium:solute symporter (SSF) (TC 2.A.21) family.</text>
</comment>
<dbReference type="PANTHER" id="PTHR43047:SF9">
    <property type="entry name" value="HISTIDINE KINASE"/>
    <property type="match status" value="1"/>
</dbReference>
<dbReference type="SUPFAM" id="SSF55874">
    <property type="entry name" value="ATPase domain of HSP90 chaperone/DNA topoisomerase II/histidine kinase"/>
    <property type="match status" value="1"/>
</dbReference>
<dbReference type="GO" id="GO:0005886">
    <property type="term" value="C:plasma membrane"/>
    <property type="evidence" value="ECO:0007669"/>
    <property type="project" value="TreeGrafter"/>
</dbReference>
<dbReference type="EMBL" id="CP013187">
    <property type="protein sequence ID" value="ALO41055.1"/>
    <property type="molecule type" value="Genomic_DNA"/>
</dbReference>
<dbReference type="KEGG" id="pphe:PP2015_533"/>
<dbReference type="Pfam" id="PF00512">
    <property type="entry name" value="HisKA"/>
    <property type="match status" value="1"/>
</dbReference>
<feature type="domain" description="Response regulatory" evidence="15">
    <location>
        <begin position="1037"/>
        <end position="1153"/>
    </location>
</feature>
<feature type="coiled-coil region" evidence="12">
    <location>
        <begin position="741"/>
        <end position="772"/>
    </location>
</feature>
<dbReference type="InterPro" id="IPR011006">
    <property type="entry name" value="CheY-like_superfamily"/>
</dbReference>
<dbReference type="InterPro" id="IPR000014">
    <property type="entry name" value="PAS"/>
</dbReference>
<dbReference type="PANTHER" id="PTHR43047">
    <property type="entry name" value="TWO-COMPONENT HISTIDINE PROTEIN KINASE"/>
    <property type="match status" value="1"/>
</dbReference>
<dbReference type="InterPro" id="IPR035965">
    <property type="entry name" value="PAS-like_dom_sf"/>
</dbReference>
<evidence type="ECO:0000256" key="2">
    <source>
        <dbReference type="ARBA" id="ARBA00004141"/>
    </source>
</evidence>
<evidence type="ECO:0000313" key="17">
    <source>
        <dbReference type="Proteomes" id="UP000061457"/>
    </source>
</evidence>
<evidence type="ECO:0000256" key="12">
    <source>
        <dbReference type="SAM" id="Coils"/>
    </source>
</evidence>
<comment type="catalytic activity">
    <reaction evidence="1">
        <text>ATP + protein L-histidine = ADP + protein N-phospho-L-histidine.</text>
        <dbReference type="EC" id="2.7.13.3"/>
    </reaction>
</comment>
<dbReference type="SMART" id="SM00388">
    <property type="entry name" value="HisKA"/>
    <property type="match status" value="1"/>
</dbReference>
<dbReference type="Gene3D" id="3.30.450.20">
    <property type="entry name" value="PAS domain"/>
    <property type="match status" value="1"/>
</dbReference>
<dbReference type="PROSITE" id="PS50283">
    <property type="entry name" value="NA_SOLUT_SYMP_3"/>
    <property type="match status" value="1"/>
</dbReference>
<dbReference type="PATRIC" id="fig|161398.10.peg.542"/>
<dbReference type="SMART" id="SM00448">
    <property type="entry name" value="REC"/>
    <property type="match status" value="1"/>
</dbReference>
<dbReference type="InterPro" id="IPR003661">
    <property type="entry name" value="HisK_dim/P_dom"/>
</dbReference>
<dbReference type="SMART" id="SM00387">
    <property type="entry name" value="HATPase_c"/>
    <property type="match status" value="1"/>
</dbReference>
<feature type="transmembrane region" description="Helical" evidence="13">
    <location>
        <begin position="240"/>
        <end position="258"/>
    </location>
</feature>
<dbReference type="GO" id="GO:0022857">
    <property type="term" value="F:transmembrane transporter activity"/>
    <property type="evidence" value="ECO:0007669"/>
    <property type="project" value="InterPro"/>
</dbReference>
<keyword evidence="5 11" id="KW-0597">Phosphoprotein</keyword>
<feature type="domain" description="Histidine kinase" evidence="14">
    <location>
        <begin position="803"/>
        <end position="1013"/>
    </location>
</feature>
<keyword evidence="7 13" id="KW-0812">Transmembrane</keyword>
<dbReference type="SUPFAM" id="SSF47384">
    <property type="entry name" value="Homodimeric domain of signal transducing histidine kinase"/>
    <property type="match status" value="1"/>
</dbReference>
<dbReference type="Gene3D" id="1.20.1730.10">
    <property type="entry name" value="Sodium/glucose cotransporter"/>
    <property type="match status" value="1"/>
</dbReference>
<dbReference type="PRINTS" id="PR00344">
    <property type="entry name" value="BCTRLSENSOR"/>
</dbReference>
<evidence type="ECO:0000256" key="9">
    <source>
        <dbReference type="ARBA" id="ARBA00022989"/>
    </source>
</evidence>
<feature type="modified residue" description="4-aspartylphosphate" evidence="11">
    <location>
        <position position="1087"/>
    </location>
</feature>
<dbReference type="SUPFAM" id="SSF55785">
    <property type="entry name" value="PYP-like sensor domain (PAS domain)"/>
    <property type="match status" value="1"/>
</dbReference>
<evidence type="ECO:0000256" key="8">
    <source>
        <dbReference type="ARBA" id="ARBA00022777"/>
    </source>
</evidence>
<proteinExistence type="inferred from homology"/>
<dbReference type="InterPro" id="IPR036097">
    <property type="entry name" value="HisK_dim/P_sf"/>
</dbReference>
<evidence type="ECO:0000259" key="15">
    <source>
        <dbReference type="PROSITE" id="PS50110"/>
    </source>
</evidence>
<keyword evidence="6" id="KW-0808">Transferase</keyword>
<evidence type="ECO:0000256" key="6">
    <source>
        <dbReference type="ARBA" id="ARBA00022679"/>
    </source>
</evidence>
<keyword evidence="10 13" id="KW-0472">Membrane</keyword>
<dbReference type="CDD" id="cd00156">
    <property type="entry name" value="REC"/>
    <property type="match status" value="1"/>
</dbReference>
<evidence type="ECO:0000256" key="4">
    <source>
        <dbReference type="ARBA" id="ARBA00012438"/>
    </source>
</evidence>
<evidence type="ECO:0000256" key="13">
    <source>
        <dbReference type="SAM" id="Phobius"/>
    </source>
</evidence>
<evidence type="ECO:0000256" key="3">
    <source>
        <dbReference type="ARBA" id="ARBA00006434"/>
    </source>
</evidence>
<evidence type="ECO:0000256" key="7">
    <source>
        <dbReference type="ARBA" id="ARBA00022692"/>
    </source>
</evidence>
<dbReference type="Pfam" id="PF00072">
    <property type="entry name" value="Response_reg"/>
    <property type="match status" value="1"/>
</dbReference>
<keyword evidence="12" id="KW-0175">Coiled coil</keyword>
<dbReference type="InterPro" id="IPR003594">
    <property type="entry name" value="HATPase_dom"/>
</dbReference>
<dbReference type="Proteomes" id="UP000061457">
    <property type="component" value="Chromosome I"/>
</dbReference>
<feature type="transmembrane region" description="Helical" evidence="13">
    <location>
        <begin position="44"/>
        <end position="63"/>
    </location>
</feature>
<feature type="transmembrane region" description="Helical" evidence="13">
    <location>
        <begin position="75"/>
        <end position="94"/>
    </location>
</feature>
<feature type="transmembrane region" description="Helical" evidence="13">
    <location>
        <begin position="12"/>
        <end position="32"/>
    </location>
</feature>
<protein>
    <recommendedName>
        <fullName evidence="4">histidine kinase</fullName>
        <ecNumber evidence="4">2.7.13.3</ecNumber>
    </recommendedName>
</protein>
<keyword evidence="8 16" id="KW-0418">Kinase</keyword>
<sequence length="1153" mass="127851">MVDYKKDKTMSAALIFVSLCYIGVLFWLANWGDKTTPRALKFSHHPFVYALALGIYCTSWTYYGAVGTAAASSWHYLPILLGPALLFLFGQGFLRKLVLVSKKQNITTIADFISARYGKRQTTAVMVTMIALLATIPYIALQLKALSSSFLLLQQDEQLSGTVLALTGTLIIALFAIFFGTRKVDVTEYRSGLMLAIAFESIIKLLALGAVAALALIALYNQPKHSLNLLTHWQDFNFSSFNFIGQSLIAAAAIICLPRQFHVTVVDNQDRKHLLTSRWAFPLYLMLTAAMIVPIATAAIHPNIGSQLAADSFVLALPISTGHPILTTFVFIGGLSSATAMIVVATLTLSTMLSNDVVLPLVLKRRFHRAPTLGNYKSSILLIRRFIIAAILLLAYLYQQHFGHGESLASMGLVAFSLVTQLLPAIVGGLYWRKGHAYGVYAGLLAGFICWTLFLMMPMVDMGFSLNFEARQQLITQGTLIALFANISCYISFSLGAHERLIDKIQAAAFVNPREEAALIKRMNKNVKATVYDFKVLLQTFLGVQRSQQLLGHYTLLHDIDDNNAYPEPEFIAYCERALTGVLGASSAQALIHTVASGKQMAFEEVVNFFDETTQALQFNQNLLYTSLENLSHGISVVDKDLNLVAWNKRYAEMFNYPEGFLEVGQPIEEVIRFNAQRGECGPGEIDRLVEKRVQHLRNGTPHHFIRHRRDGQVFEMTGNPLPEGGFVTSFSDVTMHIATQNALEEINMDLENRIEARTQEIRNINKDLEAQIDSRIETEHALIAAKKEAEKANDSKTRFLALASHDILQPLNAARLYSAAIDPNHLSSQDRGSFDKLNDSLDSTVHLMSSLLDIAKLEQGAMQPTPRHFSIDDILCPLANEYAILSSEKGLKLKVRSNQNIVHSDTTYLRRVIQNLVSNAVKYTDTGKVLIATRKRKHGLLVEVYDTGPGISEYEQAKIFNDFYRIHSNDNKGVGLGLGVVKRLCDLLSIVLEVKSIPGKGSRFSVLIPYGDANLVAKKTLTTSSMPLGDNNAKLSVIAVDDDPKNLEAMSSLLAKWQTNYDLFNDVDSVLAHAKSNKAPDLILMDYQLGTECDGITLIKTLREIWQSQVPAVLITAVRDQEVKAEVKALNIHYLSKPVKPAKLKALMNFGR</sequence>
<dbReference type="Gene3D" id="3.40.50.2300">
    <property type="match status" value="1"/>
</dbReference>
<organism evidence="16 17">
    <name type="scientific">Pseudoalteromonas phenolica</name>
    <dbReference type="NCBI Taxonomy" id="161398"/>
    <lineage>
        <taxon>Bacteria</taxon>
        <taxon>Pseudomonadati</taxon>
        <taxon>Pseudomonadota</taxon>
        <taxon>Gammaproteobacteria</taxon>
        <taxon>Alteromonadales</taxon>
        <taxon>Pseudoalteromonadaceae</taxon>
        <taxon>Pseudoalteromonas</taxon>
    </lineage>
</organism>
<evidence type="ECO:0000256" key="5">
    <source>
        <dbReference type="ARBA" id="ARBA00022553"/>
    </source>
</evidence>
<dbReference type="CDD" id="cd00082">
    <property type="entry name" value="HisKA"/>
    <property type="match status" value="1"/>
</dbReference>
<keyword evidence="9 13" id="KW-1133">Transmembrane helix</keyword>
<feature type="transmembrane region" description="Helical" evidence="13">
    <location>
        <begin position="161"/>
        <end position="181"/>
    </location>
</feature>
<feature type="transmembrane region" description="Helical" evidence="13">
    <location>
        <begin position="411"/>
        <end position="432"/>
    </location>
</feature>
<name>A0A0S2JZ23_9GAMM</name>
<dbReference type="AlphaFoldDB" id="A0A0S2JZ23"/>
<dbReference type="CDD" id="cd00130">
    <property type="entry name" value="PAS"/>
    <property type="match status" value="1"/>
</dbReference>
<feature type="transmembrane region" description="Helical" evidence="13">
    <location>
        <begin position="279"/>
        <end position="301"/>
    </location>
</feature>
<evidence type="ECO:0000256" key="11">
    <source>
        <dbReference type="PROSITE-ProRule" id="PRU00169"/>
    </source>
</evidence>
<dbReference type="EC" id="2.7.13.3" evidence="4"/>
<reference evidence="16 17" key="1">
    <citation type="submission" date="2015-11" db="EMBL/GenBank/DDBJ databases">
        <authorList>
            <person name="Zhang Y."/>
            <person name="Guo Z."/>
        </authorList>
    </citation>
    <scope>NUCLEOTIDE SEQUENCE [LARGE SCALE GENOMIC DNA]</scope>
    <source>
        <strain evidence="16 17">KCTC 12086</strain>
    </source>
</reference>
<accession>A0A0S2JZ23</accession>
<evidence type="ECO:0000256" key="1">
    <source>
        <dbReference type="ARBA" id="ARBA00000085"/>
    </source>
</evidence>
<dbReference type="Gene3D" id="3.30.565.10">
    <property type="entry name" value="Histidine kinase-like ATPase, C-terminal domain"/>
    <property type="match status" value="1"/>
</dbReference>
<dbReference type="Gene3D" id="1.10.287.130">
    <property type="match status" value="1"/>
</dbReference>
<dbReference type="InterPro" id="IPR001789">
    <property type="entry name" value="Sig_transdc_resp-reg_receiver"/>
</dbReference>
<feature type="transmembrane region" description="Helical" evidence="13">
    <location>
        <begin position="193"/>
        <end position="220"/>
    </location>
</feature>
<dbReference type="InterPro" id="IPR038377">
    <property type="entry name" value="Na/Glc_symporter_sf"/>
</dbReference>
<keyword evidence="17" id="KW-1185">Reference proteome</keyword>
<feature type="transmembrane region" description="Helical" evidence="13">
    <location>
        <begin position="123"/>
        <end position="141"/>
    </location>
</feature>
<dbReference type="InterPro" id="IPR001734">
    <property type="entry name" value="Na/solute_symporter"/>
</dbReference>
<dbReference type="PROSITE" id="PS50110">
    <property type="entry name" value="RESPONSE_REGULATORY"/>
    <property type="match status" value="1"/>
</dbReference>
<dbReference type="GO" id="GO:0000155">
    <property type="term" value="F:phosphorelay sensor kinase activity"/>
    <property type="evidence" value="ECO:0007669"/>
    <property type="project" value="InterPro"/>
</dbReference>
<dbReference type="CDD" id="cd10322">
    <property type="entry name" value="SLC5sbd"/>
    <property type="match status" value="1"/>
</dbReference>
<evidence type="ECO:0000313" key="16">
    <source>
        <dbReference type="EMBL" id="ALO41055.1"/>
    </source>
</evidence>
<feature type="transmembrane region" description="Helical" evidence="13">
    <location>
        <begin position="438"/>
        <end position="457"/>
    </location>
</feature>
<comment type="subcellular location">
    <subcellularLocation>
        <location evidence="2">Membrane</location>
        <topology evidence="2">Multi-pass membrane protein</topology>
    </subcellularLocation>
</comment>
<dbReference type="GO" id="GO:0009927">
    <property type="term" value="F:histidine phosphotransfer kinase activity"/>
    <property type="evidence" value="ECO:0007669"/>
    <property type="project" value="TreeGrafter"/>
</dbReference>
<dbReference type="InterPro" id="IPR005467">
    <property type="entry name" value="His_kinase_dom"/>
</dbReference>
<feature type="transmembrane region" description="Helical" evidence="13">
    <location>
        <begin position="382"/>
        <end position="399"/>
    </location>
</feature>
<gene>
    <name evidence="16" type="ORF">PP2015_533</name>
</gene>
<dbReference type="PROSITE" id="PS50109">
    <property type="entry name" value="HIS_KIN"/>
    <property type="match status" value="1"/>
</dbReference>
<dbReference type="SUPFAM" id="SSF52172">
    <property type="entry name" value="CheY-like"/>
    <property type="match status" value="1"/>
</dbReference>
<dbReference type="InterPro" id="IPR004358">
    <property type="entry name" value="Sig_transdc_His_kin-like_C"/>
</dbReference>
<dbReference type="InterPro" id="IPR036890">
    <property type="entry name" value="HATPase_C_sf"/>
</dbReference>